<protein>
    <submittedName>
        <fullName evidence="7">Hemin receptor</fullName>
    </submittedName>
</protein>
<reference evidence="7 8" key="1">
    <citation type="submission" date="2020-10" db="EMBL/GenBank/DDBJ databases">
        <title>Degradation of 1,4-Dioxane by Xanthobacter sp. YN2, via a Novel Group-2 Soluble Di-Iron Monooxygenase.</title>
        <authorList>
            <person name="Ma F."/>
            <person name="Wang Y."/>
            <person name="Yang J."/>
            <person name="Guo H."/>
            <person name="Su D."/>
            <person name="Yu L."/>
        </authorList>
    </citation>
    <scope>NUCLEOTIDE SEQUENCE [LARGE SCALE GENOMIC DNA]</scope>
    <source>
        <strain evidence="7 8">YN2</strain>
    </source>
</reference>
<dbReference type="PRINTS" id="PR01907">
    <property type="entry name" value="WORMGLOBIN"/>
</dbReference>
<dbReference type="KEGG" id="xdi:EZH22_26935"/>
<dbReference type="GO" id="GO:0046872">
    <property type="term" value="F:metal ion binding"/>
    <property type="evidence" value="ECO:0007669"/>
    <property type="project" value="UniProtKB-KW"/>
</dbReference>
<dbReference type="PANTHER" id="PTHR43396:SF3">
    <property type="entry name" value="FLAVOHEMOPROTEIN"/>
    <property type="match status" value="1"/>
</dbReference>
<keyword evidence="4" id="KW-0408">Iron</keyword>
<dbReference type="InterPro" id="IPR009050">
    <property type="entry name" value="Globin-like_sf"/>
</dbReference>
<dbReference type="GO" id="GO:0019825">
    <property type="term" value="F:oxygen binding"/>
    <property type="evidence" value="ECO:0007669"/>
    <property type="project" value="InterPro"/>
</dbReference>
<evidence type="ECO:0000256" key="5">
    <source>
        <dbReference type="RuleBase" id="RU000356"/>
    </source>
</evidence>
<evidence type="ECO:0000256" key="1">
    <source>
        <dbReference type="ARBA" id="ARBA00022617"/>
    </source>
</evidence>
<gene>
    <name evidence="7" type="ORF">EZH22_26935</name>
</gene>
<dbReference type="GO" id="GO:0046210">
    <property type="term" value="P:nitric oxide catabolic process"/>
    <property type="evidence" value="ECO:0007669"/>
    <property type="project" value="TreeGrafter"/>
</dbReference>
<accession>A0A974PMW2</accession>
<dbReference type="SUPFAM" id="SSF46458">
    <property type="entry name" value="Globin-like"/>
    <property type="match status" value="1"/>
</dbReference>
<evidence type="ECO:0000256" key="2">
    <source>
        <dbReference type="ARBA" id="ARBA00022621"/>
    </source>
</evidence>
<keyword evidence="5" id="KW-0813">Transport</keyword>
<dbReference type="CDD" id="cd12131">
    <property type="entry name" value="HGbI-like"/>
    <property type="match status" value="1"/>
</dbReference>
<keyword evidence="8" id="KW-1185">Reference proteome</keyword>
<dbReference type="EMBL" id="CP063362">
    <property type="protein sequence ID" value="QRG06523.1"/>
    <property type="molecule type" value="Genomic_DNA"/>
</dbReference>
<dbReference type="AlphaFoldDB" id="A0A974PMW2"/>
<evidence type="ECO:0000313" key="8">
    <source>
        <dbReference type="Proteomes" id="UP000596427"/>
    </source>
</evidence>
<comment type="similarity">
    <text evidence="5">Belongs to the globin family.</text>
</comment>
<dbReference type="GO" id="GO:0071949">
    <property type="term" value="F:FAD binding"/>
    <property type="evidence" value="ECO:0007669"/>
    <property type="project" value="TreeGrafter"/>
</dbReference>
<dbReference type="GO" id="GO:0005344">
    <property type="term" value="F:oxygen carrier activity"/>
    <property type="evidence" value="ECO:0007669"/>
    <property type="project" value="UniProtKB-KW"/>
</dbReference>
<evidence type="ECO:0000313" key="7">
    <source>
        <dbReference type="EMBL" id="QRG06523.1"/>
    </source>
</evidence>
<keyword evidence="7" id="KW-0675">Receptor</keyword>
<name>A0A974PMW2_9HYPH</name>
<keyword evidence="1 5" id="KW-0349">Heme</keyword>
<dbReference type="GO" id="GO:0071500">
    <property type="term" value="P:cellular response to nitrosative stress"/>
    <property type="evidence" value="ECO:0007669"/>
    <property type="project" value="TreeGrafter"/>
</dbReference>
<proteinExistence type="inferred from homology"/>
<evidence type="ECO:0000256" key="3">
    <source>
        <dbReference type="ARBA" id="ARBA00022723"/>
    </source>
</evidence>
<evidence type="ECO:0000256" key="4">
    <source>
        <dbReference type="ARBA" id="ARBA00023004"/>
    </source>
</evidence>
<dbReference type="InterPro" id="IPR012292">
    <property type="entry name" value="Globin/Proto"/>
</dbReference>
<dbReference type="Proteomes" id="UP000596427">
    <property type="component" value="Chromosome"/>
</dbReference>
<evidence type="ECO:0000259" key="6">
    <source>
        <dbReference type="PROSITE" id="PS01033"/>
    </source>
</evidence>
<dbReference type="PROSITE" id="PS01033">
    <property type="entry name" value="GLOBIN"/>
    <property type="match status" value="1"/>
</dbReference>
<dbReference type="PANTHER" id="PTHR43396">
    <property type="entry name" value="FLAVOHEMOPROTEIN"/>
    <property type="match status" value="1"/>
</dbReference>
<dbReference type="GO" id="GO:0008941">
    <property type="term" value="F:nitric oxide dioxygenase NAD(P)H activity"/>
    <property type="evidence" value="ECO:0007669"/>
    <property type="project" value="TreeGrafter"/>
</dbReference>
<keyword evidence="2 5" id="KW-0561">Oxygen transport</keyword>
<dbReference type="RefSeq" id="WP_203193430.1">
    <property type="nucleotide sequence ID" value="NZ_CP063362.1"/>
</dbReference>
<sequence>MVPSQIDLIQDSFRKVLPISDQAAALFYGRLFEIAPQVKPLFKGDMSVQGAKLMSTLGVVVAGLKDLPKVVPAAEALARKHVDYGVKTEHYAPVGAALLWTLEQGLGADFTPEVKAAWTEAYGLLSSVMISAAEARIAAE</sequence>
<dbReference type="Pfam" id="PF00042">
    <property type="entry name" value="Globin"/>
    <property type="match status" value="1"/>
</dbReference>
<keyword evidence="3" id="KW-0479">Metal-binding</keyword>
<organism evidence="7 8">
    <name type="scientific">Xanthobacter dioxanivorans</name>
    <dbReference type="NCBI Taxonomy" id="2528964"/>
    <lineage>
        <taxon>Bacteria</taxon>
        <taxon>Pseudomonadati</taxon>
        <taxon>Pseudomonadota</taxon>
        <taxon>Alphaproteobacteria</taxon>
        <taxon>Hyphomicrobiales</taxon>
        <taxon>Xanthobacteraceae</taxon>
        <taxon>Xanthobacter</taxon>
    </lineage>
</organism>
<feature type="domain" description="Globin" evidence="6">
    <location>
        <begin position="1"/>
        <end position="134"/>
    </location>
</feature>
<dbReference type="GO" id="GO:0020037">
    <property type="term" value="F:heme binding"/>
    <property type="evidence" value="ECO:0007669"/>
    <property type="project" value="InterPro"/>
</dbReference>
<dbReference type="InterPro" id="IPR000971">
    <property type="entry name" value="Globin"/>
</dbReference>
<dbReference type="Gene3D" id="1.10.490.10">
    <property type="entry name" value="Globins"/>
    <property type="match status" value="1"/>
</dbReference>